<dbReference type="RefSeq" id="XP_066069485.1">
    <property type="nucleotide sequence ID" value="XM_066213388.1"/>
</dbReference>
<evidence type="ECO:0000313" key="3">
    <source>
        <dbReference type="EMBL" id="WVN88785.1"/>
    </source>
</evidence>
<organism evidence="3 4">
    <name type="scientific">Cryptococcus depauperatus CBS 7841</name>
    <dbReference type="NCBI Taxonomy" id="1295531"/>
    <lineage>
        <taxon>Eukaryota</taxon>
        <taxon>Fungi</taxon>
        <taxon>Dikarya</taxon>
        <taxon>Basidiomycota</taxon>
        <taxon>Agaricomycotina</taxon>
        <taxon>Tremellomycetes</taxon>
        <taxon>Tremellales</taxon>
        <taxon>Cryptococcaceae</taxon>
        <taxon>Cryptococcus</taxon>
    </lineage>
</organism>
<dbReference type="KEGG" id="cdep:91088208"/>
<evidence type="ECO:0000256" key="1">
    <source>
        <dbReference type="RuleBase" id="RU410713"/>
    </source>
</evidence>
<dbReference type="InterPro" id="IPR005176">
    <property type="entry name" value="PONY_dom"/>
</dbReference>
<dbReference type="GO" id="GO:0045116">
    <property type="term" value="P:protein neddylation"/>
    <property type="evidence" value="ECO:0007669"/>
    <property type="project" value="TreeGrafter"/>
</dbReference>
<dbReference type="InterPro" id="IPR014764">
    <property type="entry name" value="DCN-prot"/>
</dbReference>
<dbReference type="PANTHER" id="PTHR12281">
    <property type="entry name" value="RP42 RELATED"/>
    <property type="match status" value="1"/>
</dbReference>
<reference evidence="3" key="1">
    <citation type="submission" date="2016-06" db="EMBL/GenBank/DDBJ databases">
        <authorList>
            <person name="Cuomo C."/>
            <person name="Litvintseva A."/>
            <person name="Heitman J."/>
            <person name="Chen Y."/>
            <person name="Sun S."/>
            <person name="Springer D."/>
            <person name="Dromer F."/>
            <person name="Young S."/>
            <person name="Zeng Q."/>
            <person name="Chapman S."/>
            <person name="Gujja S."/>
            <person name="Saif S."/>
            <person name="Birren B."/>
        </authorList>
    </citation>
    <scope>NUCLEOTIDE SEQUENCE</scope>
    <source>
        <strain evidence="3">CBS 7841</strain>
    </source>
</reference>
<dbReference type="InterPro" id="IPR042460">
    <property type="entry name" value="DCN1-like_PONY"/>
</dbReference>
<reference evidence="3" key="3">
    <citation type="submission" date="2024-01" db="EMBL/GenBank/DDBJ databases">
        <authorList>
            <person name="Coelho M.A."/>
            <person name="David-Palma M."/>
            <person name="Shea T."/>
            <person name="Sun S."/>
            <person name="Cuomo C.A."/>
            <person name="Heitman J."/>
        </authorList>
    </citation>
    <scope>NUCLEOTIDE SEQUENCE</scope>
    <source>
        <strain evidence="3">CBS 7841</strain>
    </source>
</reference>
<proteinExistence type="predicted"/>
<reference evidence="3" key="2">
    <citation type="journal article" date="2022" name="Elife">
        <title>Obligate sexual reproduction of a homothallic fungus closely related to the Cryptococcus pathogenic species complex.</title>
        <authorList>
            <person name="Passer A.R."/>
            <person name="Clancey S.A."/>
            <person name="Shea T."/>
            <person name="David-Palma M."/>
            <person name="Averette A.F."/>
            <person name="Boekhout T."/>
            <person name="Porcel B.M."/>
            <person name="Nowrousian M."/>
            <person name="Cuomo C.A."/>
            <person name="Sun S."/>
            <person name="Heitman J."/>
            <person name="Coelho M.A."/>
        </authorList>
    </citation>
    <scope>NUCLEOTIDE SEQUENCE</scope>
    <source>
        <strain evidence="3">CBS 7841</strain>
    </source>
</reference>
<dbReference type="Proteomes" id="UP000094043">
    <property type="component" value="Chromosome 4"/>
</dbReference>
<comment type="function">
    <text evidence="1">Neddylation of cullins play an essential role in the regulation of SCF-type complexes activity.</text>
</comment>
<dbReference type="GO" id="GO:0032182">
    <property type="term" value="F:ubiquitin-like protein binding"/>
    <property type="evidence" value="ECO:0007669"/>
    <property type="project" value="TreeGrafter"/>
</dbReference>
<protein>
    <recommendedName>
        <fullName evidence="1">Defective in cullin neddylation protein</fullName>
    </recommendedName>
</protein>
<dbReference type="GeneID" id="91088208"/>
<dbReference type="Pfam" id="PF03556">
    <property type="entry name" value="Cullin_binding"/>
    <property type="match status" value="1"/>
</dbReference>
<dbReference type="Gene3D" id="1.10.238.10">
    <property type="entry name" value="EF-hand"/>
    <property type="match status" value="1"/>
</dbReference>
<feature type="domain" description="DCUN1" evidence="2">
    <location>
        <begin position="51"/>
        <end position="263"/>
    </location>
</feature>
<dbReference type="Gene3D" id="1.10.238.200">
    <property type="entry name" value="Cullin, PONY binding domain"/>
    <property type="match status" value="1"/>
</dbReference>
<dbReference type="GO" id="GO:0097602">
    <property type="term" value="F:cullin family protein binding"/>
    <property type="evidence" value="ECO:0007669"/>
    <property type="project" value="TreeGrafter"/>
</dbReference>
<evidence type="ECO:0000259" key="2">
    <source>
        <dbReference type="PROSITE" id="PS51229"/>
    </source>
</evidence>
<accession>A0AAJ8M1U9</accession>
<dbReference type="PROSITE" id="PS51229">
    <property type="entry name" value="DCUN1"/>
    <property type="match status" value="1"/>
</dbReference>
<dbReference type="PANTHER" id="PTHR12281:SF31">
    <property type="entry name" value="DCN1-LIKE PROTEIN 3"/>
    <property type="match status" value="1"/>
</dbReference>
<name>A0AAJ8M1U9_9TREE</name>
<sequence>MPLGKEHQAVTQFKAITGLSSSDASKYIKKYRSLEAALDAFYNEPSKVDPSQERRLGEIWERYKDPSDSKLIKIDGTMELCEALEIDPSSDPVLFCLAADLGSKATGEWAKEPFVTGIASYPGNIDSLPKLKKYLPLLRNKLYTDPVYFKKVYTHSFTLAKGGDTLVRSLALDTAIELWTLFFPPAIQSRPSALSHFPDDSTQFGLQEFDYWIEFVKIKNRAISRDTWILLVDFARTIDKDLTTYDDEGAWPSMIDDFVEYVREIKTSKS</sequence>
<dbReference type="GO" id="GO:0000151">
    <property type="term" value="C:ubiquitin ligase complex"/>
    <property type="evidence" value="ECO:0007669"/>
    <property type="project" value="TreeGrafter"/>
</dbReference>
<gene>
    <name evidence="3" type="ORF">L203_103998</name>
</gene>
<dbReference type="EMBL" id="CP143787">
    <property type="protein sequence ID" value="WVN88785.1"/>
    <property type="molecule type" value="Genomic_DNA"/>
</dbReference>
<dbReference type="GO" id="GO:0031624">
    <property type="term" value="F:ubiquitin conjugating enzyme binding"/>
    <property type="evidence" value="ECO:0007669"/>
    <property type="project" value="TreeGrafter"/>
</dbReference>
<dbReference type="AlphaFoldDB" id="A0AAJ8M1U9"/>
<evidence type="ECO:0000313" key="4">
    <source>
        <dbReference type="Proteomes" id="UP000094043"/>
    </source>
</evidence>
<keyword evidence="4" id="KW-1185">Reference proteome</keyword>